<comment type="caution">
    <text evidence="1">The sequence shown here is derived from an EMBL/GenBank/DDBJ whole genome shotgun (WGS) entry which is preliminary data.</text>
</comment>
<reference evidence="1" key="1">
    <citation type="journal article" date="2015" name="Nature">
        <title>Complex archaea that bridge the gap between prokaryotes and eukaryotes.</title>
        <authorList>
            <person name="Spang A."/>
            <person name="Saw J.H."/>
            <person name="Jorgensen S.L."/>
            <person name="Zaremba-Niedzwiedzka K."/>
            <person name="Martijn J."/>
            <person name="Lind A.E."/>
            <person name="van Eijk R."/>
            <person name="Schleper C."/>
            <person name="Guy L."/>
            <person name="Ettema T.J."/>
        </authorList>
    </citation>
    <scope>NUCLEOTIDE SEQUENCE</scope>
</reference>
<sequence length="252" mass="26825">MEFWSDKFGREMWVFDPKGLPPWRNLQTGVYADRKPSSVNTQFTPSGPYSAQDAQLFPYADQHIPGFPSATGGRAVSQPATAAIAGPPVSLAQAPAPSTPSALGQVPELNPDDFYWKWDDTTSGMIPAKPGEAGATFSNTWWAEANKARADVTSGFPGAGGGRTGPTAAELAIQRSQVDAQNLATFISGTIAELEIEVDAKRLSTEQALGEFNKRLDAFAEAGSQFQGIQPYTIPIGAEYIPGFGPGEIGER</sequence>
<evidence type="ECO:0000313" key="1">
    <source>
        <dbReference type="EMBL" id="KKN33829.1"/>
    </source>
</evidence>
<dbReference type="AlphaFoldDB" id="A0A0F9PUI5"/>
<feature type="non-terminal residue" evidence="1">
    <location>
        <position position="252"/>
    </location>
</feature>
<dbReference type="EMBL" id="LAZR01002147">
    <property type="protein sequence ID" value="KKN33829.1"/>
    <property type="molecule type" value="Genomic_DNA"/>
</dbReference>
<gene>
    <name evidence="1" type="ORF">LCGC14_0799630</name>
</gene>
<name>A0A0F9PUI5_9ZZZZ</name>
<organism evidence="1">
    <name type="scientific">marine sediment metagenome</name>
    <dbReference type="NCBI Taxonomy" id="412755"/>
    <lineage>
        <taxon>unclassified sequences</taxon>
        <taxon>metagenomes</taxon>
        <taxon>ecological metagenomes</taxon>
    </lineage>
</organism>
<proteinExistence type="predicted"/>
<accession>A0A0F9PUI5</accession>
<protein>
    <submittedName>
        <fullName evidence="1">Uncharacterized protein</fullName>
    </submittedName>
</protein>